<accession>A0A255GJL0</accession>
<dbReference type="PANTHER" id="PTHR34185">
    <property type="entry name" value="DIADENYLATE CYCLASE"/>
    <property type="match status" value="1"/>
</dbReference>
<dbReference type="GO" id="GO:0004016">
    <property type="term" value="F:adenylate cyclase activity"/>
    <property type="evidence" value="ECO:0007669"/>
    <property type="project" value="TreeGrafter"/>
</dbReference>
<keyword evidence="5" id="KW-0067">ATP-binding</keyword>
<organism evidence="6 7">
    <name type="scientific">Enemella evansiae</name>
    <dbReference type="NCBI Taxonomy" id="2016499"/>
    <lineage>
        <taxon>Bacteria</taxon>
        <taxon>Bacillati</taxon>
        <taxon>Actinomycetota</taxon>
        <taxon>Actinomycetes</taxon>
        <taxon>Propionibacteriales</taxon>
        <taxon>Propionibacteriaceae</taxon>
        <taxon>Enemella</taxon>
    </lineage>
</organism>
<dbReference type="PANTHER" id="PTHR34185:SF3">
    <property type="entry name" value="DNA INTEGRITY SCANNING PROTEIN DISA"/>
    <property type="match status" value="1"/>
</dbReference>
<dbReference type="PROSITE" id="PS51794">
    <property type="entry name" value="DAC"/>
    <property type="match status" value="1"/>
</dbReference>
<dbReference type="SUPFAM" id="SSF143597">
    <property type="entry name" value="YojJ-like"/>
    <property type="match status" value="1"/>
</dbReference>
<dbReference type="GO" id="GO:0005524">
    <property type="term" value="F:ATP binding"/>
    <property type="evidence" value="ECO:0007669"/>
    <property type="project" value="UniProtKB-KW"/>
</dbReference>
<comment type="caution">
    <text evidence="6">The sequence shown here is derived from an EMBL/GenBank/DDBJ whole genome shotgun (WGS) entry which is preliminary data.</text>
</comment>
<keyword evidence="4" id="KW-0547">Nucleotide-binding</keyword>
<name>A0A255GJL0_9ACTN</name>
<keyword evidence="2" id="KW-0808">Transferase</keyword>
<comment type="catalytic activity">
    <reaction evidence="1">
        <text>2 ATP = 3',3'-c-di-AMP + 2 diphosphate</text>
        <dbReference type="Rhea" id="RHEA:35655"/>
        <dbReference type="ChEBI" id="CHEBI:30616"/>
        <dbReference type="ChEBI" id="CHEBI:33019"/>
        <dbReference type="ChEBI" id="CHEBI:71500"/>
        <dbReference type="EC" id="2.7.7.85"/>
    </reaction>
</comment>
<dbReference type="AlphaFoldDB" id="A0A255GJL0"/>
<dbReference type="Gene3D" id="1.10.150.20">
    <property type="entry name" value="5' to 3' exonuclease, C-terminal subdomain"/>
    <property type="match status" value="1"/>
</dbReference>
<dbReference type="Pfam" id="PF10635">
    <property type="entry name" value="DisA-linker"/>
    <property type="match status" value="1"/>
</dbReference>
<accession>A0A4R6LN27</accession>
<evidence type="ECO:0000256" key="2">
    <source>
        <dbReference type="ARBA" id="ARBA00022679"/>
    </source>
</evidence>
<gene>
    <name evidence="6" type="ORF">CGZ94_05630</name>
</gene>
<dbReference type="Proteomes" id="UP000215896">
    <property type="component" value="Unassembled WGS sequence"/>
</dbReference>
<evidence type="ECO:0000256" key="3">
    <source>
        <dbReference type="ARBA" id="ARBA00022695"/>
    </source>
</evidence>
<dbReference type="GO" id="GO:0106408">
    <property type="term" value="F:diadenylate cyclase activity"/>
    <property type="evidence" value="ECO:0007669"/>
    <property type="project" value="UniProtKB-EC"/>
</dbReference>
<keyword evidence="7" id="KW-1185">Reference proteome</keyword>
<sequence length="351" mass="38345">MPDVPARISKYRALLAPGTPLREGLERILRGRTGALVVLGNNRQVEELSTGGFRIEVPFTATALRELAKMDGAIVLSSDGELIVAAGVHLMPDPGIETVETGTRHRTADRVSQQTGLPVVTVSASMHTIQLFLEGTRTLVEPSAAILGRAHLALQTLERYKVRLLQVLHRLSGLEVQDQVTVRDLVVVAQRLEMVRRLEAETAGYVNELGTDGRLLELQLLEVNVGLEDLPELLARDYRPEDSQGFGFDALPELTDADLVDATAVARSIGFSDHLDSRVSARGYRQLASINRLPEVVVTRLIDQFGNLQQLFGASSLELQQVEGVGESRARMIRDSLTRLAESAYASEDVG</sequence>
<evidence type="ECO:0000256" key="1">
    <source>
        <dbReference type="ARBA" id="ARBA00000877"/>
    </source>
</evidence>
<dbReference type="InterPro" id="IPR018906">
    <property type="entry name" value="DNA_integrity_scan_DisA_link"/>
</dbReference>
<dbReference type="SUPFAM" id="SSF47781">
    <property type="entry name" value="RuvA domain 2-like"/>
    <property type="match status" value="1"/>
</dbReference>
<proteinExistence type="predicted"/>
<dbReference type="InterPro" id="IPR036888">
    <property type="entry name" value="DNA_integrity_DisA_N_sf"/>
</dbReference>
<reference evidence="6 7" key="1">
    <citation type="submission" date="2017-07" db="EMBL/GenBank/DDBJ databases">
        <title>Draft whole genome sequences of clinical Proprionibacteriaceae strains.</title>
        <authorList>
            <person name="Bernier A.-M."/>
            <person name="Bernard K."/>
            <person name="Domingo M.-C."/>
        </authorList>
    </citation>
    <scope>NUCLEOTIDE SEQUENCE [LARGE SCALE GENOMIC DNA]</scope>
    <source>
        <strain evidence="6 7">NML 030167</strain>
    </source>
</reference>
<protein>
    <submittedName>
        <fullName evidence="6">DNA integrity scanning protein DisA</fullName>
    </submittedName>
</protein>
<dbReference type="InterPro" id="IPR003390">
    <property type="entry name" value="DNA_integrity_scan_DisA_N"/>
</dbReference>
<keyword evidence="3" id="KW-0548">Nucleotidyltransferase</keyword>
<dbReference type="InterPro" id="IPR038331">
    <property type="entry name" value="DisA_sf"/>
</dbReference>
<dbReference type="RefSeq" id="WP_094399379.1">
    <property type="nucleotide sequence ID" value="NZ_NMVL01000002.1"/>
</dbReference>
<dbReference type="InterPro" id="IPR050338">
    <property type="entry name" value="DisA"/>
</dbReference>
<dbReference type="OrthoDB" id="41841at2"/>
<dbReference type="Gene3D" id="3.40.1700.10">
    <property type="entry name" value="DNA integrity scanning protein, DisA, N-terminal domain"/>
    <property type="match status" value="1"/>
</dbReference>
<dbReference type="InterPro" id="IPR010994">
    <property type="entry name" value="RuvA_2-like"/>
</dbReference>
<evidence type="ECO:0000256" key="5">
    <source>
        <dbReference type="ARBA" id="ARBA00022840"/>
    </source>
</evidence>
<evidence type="ECO:0000256" key="4">
    <source>
        <dbReference type="ARBA" id="ARBA00022741"/>
    </source>
</evidence>
<dbReference type="Gene3D" id="1.20.1260.110">
    <property type="entry name" value="DNA integrity scanning linker region"/>
    <property type="match status" value="1"/>
</dbReference>
<evidence type="ECO:0000313" key="6">
    <source>
        <dbReference type="EMBL" id="OYO16015.1"/>
    </source>
</evidence>
<dbReference type="Pfam" id="PF02457">
    <property type="entry name" value="DAC"/>
    <property type="match status" value="1"/>
</dbReference>
<evidence type="ECO:0000313" key="7">
    <source>
        <dbReference type="Proteomes" id="UP000215896"/>
    </source>
</evidence>
<dbReference type="EMBL" id="NMVO01000006">
    <property type="protein sequence ID" value="OYO16015.1"/>
    <property type="molecule type" value="Genomic_DNA"/>
</dbReference>
<dbReference type="NCBIfam" id="NF010009">
    <property type="entry name" value="PRK13482.1"/>
    <property type="match status" value="1"/>
</dbReference>